<dbReference type="GO" id="GO:0005524">
    <property type="term" value="F:ATP binding"/>
    <property type="evidence" value="ECO:0007669"/>
    <property type="project" value="UniProtKB-KW"/>
</dbReference>
<dbReference type="Pfam" id="PF13589">
    <property type="entry name" value="HATPase_c_3"/>
    <property type="match status" value="1"/>
</dbReference>
<reference evidence="1 2" key="1">
    <citation type="submission" date="2022-08" db="EMBL/GenBank/DDBJ databases">
        <title>Myroides zhujiangensis sp. nov., a novel bacterium isolated from sediment in the Pearl River Estuary.</title>
        <authorList>
            <person name="Cui L."/>
        </authorList>
    </citation>
    <scope>NUCLEOTIDE SEQUENCE [LARGE SCALE GENOMIC DNA]</scope>
    <source>
        <strain evidence="1 2">SCSIO 72103</strain>
    </source>
</reference>
<evidence type="ECO:0000313" key="2">
    <source>
        <dbReference type="Proteomes" id="UP001317001"/>
    </source>
</evidence>
<dbReference type="Gene3D" id="3.30.565.10">
    <property type="entry name" value="Histidine kinase-like ATPase, C-terminal domain"/>
    <property type="match status" value="1"/>
</dbReference>
<keyword evidence="1" id="KW-0067">ATP-binding</keyword>
<proteinExistence type="predicted"/>
<name>A0ABY5NQ90_9FLAO</name>
<sequence>MDENIIQGNPTKTFFIEMITRDISIKDAILDLLDNSIDGANIINPLTYEGLYINITISKDEFIVNDNCGGFSLDTAKKYAFRFGRPDDAPEAKGSVGRFGIGMKRALFKIGKTFEVESKTDNDHFEVNVDVNEWRNKTKTIKQNEVEKEIEDWDFRYVNITEENCNLSENGTYVKVTNLHSEVADLFEDEEFLSTLKGDIERLLNFSLEKKIKITLNDQELDSKDIKVFNEQSEPYFYEGEKDGVKFRVIAGLGEVGNPSVSGWYIYCNDRLVLEADKTEATGWGTSGIPKWHMDYVMFRGIVFLDAEETINLPLTTTKKGIDTTSDIYKSVLVYMREATSNIIPFLKQITKLGDEANNYRKLLAEQETKISVVDMKSVPISPEKRKFTAPEIDTDLIAQRKEFVRIAYDVKKDIANKVKYHSGSKSYKELGETTFYYYIKMEDLENE</sequence>
<dbReference type="Proteomes" id="UP001317001">
    <property type="component" value="Chromosome"/>
</dbReference>
<dbReference type="SUPFAM" id="SSF55874">
    <property type="entry name" value="ATPase domain of HSP90 chaperone/DNA topoisomerase II/histidine kinase"/>
    <property type="match status" value="1"/>
</dbReference>
<keyword evidence="1" id="KW-0547">Nucleotide-binding</keyword>
<dbReference type="InterPro" id="IPR036890">
    <property type="entry name" value="HATPase_C_sf"/>
</dbReference>
<dbReference type="RefSeq" id="WP_257498627.1">
    <property type="nucleotide sequence ID" value="NZ_CP102382.1"/>
</dbReference>
<protein>
    <submittedName>
        <fullName evidence="1">ATP-binding protein</fullName>
    </submittedName>
</protein>
<organism evidence="1 2">
    <name type="scientific">Paenimyroides aestuarii</name>
    <dbReference type="NCBI Taxonomy" id="2968490"/>
    <lineage>
        <taxon>Bacteria</taxon>
        <taxon>Pseudomonadati</taxon>
        <taxon>Bacteroidota</taxon>
        <taxon>Flavobacteriia</taxon>
        <taxon>Flavobacteriales</taxon>
        <taxon>Flavobacteriaceae</taxon>
        <taxon>Paenimyroides</taxon>
    </lineage>
</organism>
<dbReference type="EMBL" id="CP102382">
    <property type="protein sequence ID" value="UUV20723.1"/>
    <property type="molecule type" value="Genomic_DNA"/>
</dbReference>
<keyword evidence="2" id="KW-1185">Reference proteome</keyword>
<accession>A0ABY5NQ90</accession>
<gene>
    <name evidence="1" type="ORF">NPX36_10295</name>
</gene>
<evidence type="ECO:0000313" key="1">
    <source>
        <dbReference type="EMBL" id="UUV20723.1"/>
    </source>
</evidence>